<protein>
    <recommendedName>
        <fullName evidence="3">Chitin-binding type-2 domain-containing protein</fullName>
    </recommendedName>
</protein>
<dbReference type="Pfam" id="PF01607">
    <property type="entry name" value="CBM_14"/>
    <property type="match status" value="1"/>
</dbReference>
<gene>
    <name evidence="4" type="ORF">LSINAPIS_LOCUS8976</name>
</gene>
<feature type="chain" id="PRO_5022678276" description="Chitin-binding type-2 domain-containing protein" evidence="2">
    <location>
        <begin position="18"/>
        <end position="777"/>
    </location>
</feature>
<dbReference type="InterPro" id="IPR002557">
    <property type="entry name" value="Chitin-bd_dom"/>
</dbReference>
<dbReference type="GO" id="GO:0008061">
    <property type="term" value="F:chitin binding"/>
    <property type="evidence" value="ECO:0007669"/>
    <property type="project" value="InterPro"/>
</dbReference>
<feature type="region of interest" description="Disordered" evidence="1">
    <location>
        <begin position="481"/>
        <end position="522"/>
    </location>
</feature>
<keyword evidence="2" id="KW-0732">Signal</keyword>
<dbReference type="PANTHER" id="PTHR22933">
    <property type="entry name" value="FI18007P1-RELATED"/>
    <property type="match status" value="1"/>
</dbReference>
<name>A0A5E4QJ88_9NEOP</name>
<accession>A0A5E4QJ88</accession>
<organism evidence="4 5">
    <name type="scientific">Leptidea sinapis</name>
    <dbReference type="NCBI Taxonomy" id="189913"/>
    <lineage>
        <taxon>Eukaryota</taxon>
        <taxon>Metazoa</taxon>
        <taxon>Ecdysozoa</taxon>
        <taxon>Arthropoda</taxon>
        <taxon>Hexapoda</taxon>
        <taxon>Insecta</taxon>
        <taxon>Pterygota</taxon>
        <taxon>Neoptera</taxon>
        <taxon>Endopterygota</taxon>
        <taxon>Lepidoptera</taxon>
        <taxon>Glossata</taxon>
        <taxon>Ditrysia</taxon>
        <taxon>Papilionoidea</taxon>
        <taxon>Pieridae</taxon>
        <taxon>Dismorphiinae</taxon>
        <taxon>Leptidea</taxon>
    </lineage>
</organism>
<feature type="domain" description="Chitin-binding type-2" evidence="3">
    <location>
        <begin position="537"/>
        <end position="596"/>
    </location>
</feature>
<feature type="signal peptide" evidence="2">
    <location>
        <begin position="1"/>
        <end position="17"/>
    </location>
</feature>
<evidence type="ECO:0000256" key="2">
    <source>
        <dbReference type="SAM" id="SignalP"/>
    </source>
</evidence>
<dbReference type="GO" id="GO:0005576">
    <property type="term" value="C:extracellular region"/>
    <property type="evidence" value="ECO:0007669"/>
    <property type="project" value="InterPro"/>
</dbReference>
<evidence type="ECO:0000256" key="1">
    <source>
        <dbReference type="SAM" id="MobiDB-lite"/>
    </source>
</evidence>
<dbReference type="Gene3D" id="2.170.140.10">
    <property type="entry name" value="Chitin binding domain"/>
    <property type="match status" value="1"/>
</dbReference>
<dbReference type="SMART" id="SM00494">
    <property type="entry name" value="ChtBD2"/>
    <property type="match status" value="1"/>
</dbReference>
<feature type="compositionally biased region" description="Low complexity" evidence="1">
    <location>
        <begin position="651"/>
        <end position="662"/>
    </location>
</feature>
<dbReference type="SUPFAM" id="SSF57625">
    <property type="entry name" value="Invertebrate chitin-binding proteins"/>
    <property type="match status" value="1"/>
</dbReference>
<dbReference type="InterPro" id="IPR036508">
    <property type="entry name" value="Chitin-bd_dom_sf"/>
</dbReference>
<dbReference type="PANTHER" id="PTHR22933:SF18">
    <property type="match status" value="1"/>
</dbReference>
<dbReference type="InterPro" id="IPR052976">
    <property type="entry name" value="Scoloptoxin-like"/>
</dbReference>
<evidence type="ECO:0000313" key="4">
    <source>
        <dbReference type="EMBL" id="VVC97761.1"/>
    </source>
</evidence>
<proteinExistence type="predicted"/>
<reference evidence="4 5" key="1">
    <citation type="submission" date="2017-07" db="EMBL/GenBank/DDBJ databases">
        <authorList>
            <person name="Talla V."/>
            <person name="Backstrom N."/>
        </authorList>
    </citation>
    <scope>NUCLEOTIDE SEQUENCE [LARGE SCALE GENOMIC DNA]</scope>
</reference>
<dbReference type="AlphaFoldDB" id="A0A5E4QJ88"/>
<evidence type="ECO:0000313" key="5">
    <source>
        <dbReference type="Proteomes" id="UP000324832"/>
    </source>
</evidence>
<keyword evidence="5" id="KW-1185">Reference proteome</keyword>
<feature type="non-terminal residue" evidence="4">
    <location>
        <position position="777"/>
    </location>
</feature>
<dbReference type="EMBL" id="FZQP02003322">
    <property type="protein sequence ID" value="VVC97761.1"/>
    <property type="molecule type" value="Genomic_DNA"/>
</dbReference>
<dbReference type="Proteomes" id="UP000324832">
    <property type="component" value="Unassembled WGS sequence"/>
</dbReference>
<sequence>MELQMMILCVIPVIVTSVTILPNGNSPEKKMIADLMAQHSEIKTMTSRPDTIVLNKYLPDRPHKINSTKIGINERYRRLIPYMTFYYANDVATPPTEAQHDEVKSIEVEKAQIIEAGSIEEEREPRIIHYIPRQKNIPRYQGNRLTQHNIASANPTKLYYKEVQPTYYQNSQKFTPNYNPILHFQNVADREREYERFVQKPVKSSASYSTHPRKPIFNTYQNEDENIQYYQAEKDEGPKYKLVPYEQTPPIRVLSNSEEINVYNKHYNVPAQISKEHVYIKPKPIHPQYTYYSSPQYKPRKPPTTISEMYYEKQPIIESGFQPIFSPRQPSTESPQYLEALSKPENEKIQNIQVVTESIRPELEHTSKKPYYQLVLEEPSYISKPTHNENTKTMSLADLLNSLQINKSIPRPITKENVSASITTLLQVLNALKAQESVLEAPVLSTPKAFVPTEVSINTTPNPIAPPATIRPETQNTDFNEEPYLADVNPPSQHLDEYSSGGSSQQYPLPINSDEEGGTPGRPGIDYPILTVIPQTKFDCKTQRYKGFFADPETRCQVWHYCDLNGGQASFLCPNGTIFSQAGLTCDWWFNVRCASTAQLYVLNESLYKFILPHSPKFPEDYSGPLVDKYLTLKFKEMEEQFKKNKKKTASETTESSDSTEVAENKSEESYNNADDVTNGAILPSVNNCTSMLRFDEGFFYGKNEHSGHLTPGAHTVFFAIDITKQQSFIYIKKLVSIYRNTKKNTNAFTIRSIDKIYEIILNQTIEYLSIKNNLGK</sequence>
<dbReference type="PROSITE" id="PS50940">
    <property type="entry name" value="CHIT_BIND_II"/>
    <property type="match status" value="1"/>
</dbReference>
<evidence type="ECO:0000259" key="3">
    <source>
        <dbReference type="PROSITE" id="PS50940"/>
    </source>
</evidence>
<feature type="region of interest" description="Disordered" evidence="1">
    <location>
        <begin position="644"/>
        <end position="675"/>
    </location>
</feature>